<dbReference type="Proteomes" id="UP000217790">
    <property type="component" value="Unassembled WGS sequence"/>
</dbReference>
<accession>A0A2H3D4J3</accession>
<dbReference type="InParanoid" id="A0A2H3D4J3"/>
<keyword evidence="2" id="KW-1185">Reference proteome</keyword>
<sequence>MSSACVLRLLCLGENVQPVLRSLALHKKTTLIAYTQPGGLVICSSMPYPSTEMYGYTYPLLDVPQPKAKPRKRL</sequence>
<dbReference type="AlphaFoldDB" id="A0A2H3D4J3"/>
<gene>
    <name evidence="1" type="ORF">ARMGADRAFT_1017538</name>
</gene>
<evidence type="ECO:0000313" key="2">
    <source>
        <dbReference type="Proteomes" id="UP000217790"/>
    </source>
</evidence>
<proteinExistence type="predicted"/>
<dbReference type="EMBL" id="KZ293685">
    <property type="protein sequence ID" value="PBK86322.1"/>
    <property type="molecule type" value="Genomic_DNA"/>
</dbReference>
<name>A0A2H3D4J3_ARMGA</name>
<evidence type="ECO:0000313" key="1">
    <source>
        <dbReference type="EMBL" id="PBK86322.1"/>
    </source>
</evidence>
<reference evidence="2" key="1">
    <citation type="journal article" date="2017" name="Nat. Ecol. Evol.">
        <title>Genome expansion and lineage-specific genetic innovations in the forest pathogenic fungi Armillaria.</title>
        <authorList>
            <person name="Sipos G."/>
            <person name="Prasanna A.N."/>
            <person name="Walter M.C."/>
            <person name="O'Connor E."/>
            <person name="Balint B."/>
            <person name="Krizsan K."/>
            <person name="Kiss B."/>
            <person name="Hess J."/>
            <person name="Varga T."/>
            <person name="Slot J."/>
            <person name="Riley R."/>
            <person name="Boka B."/>
            <person name="Rigling D."/>
            <person name="Barry K."/>
            <person name="Lee J."/>
            <person name="Mihaltcheva S."/>
            <person name="LaButti K."/>
            <person name="Lipzen A."/>
            <person name="Waldron R."/>
            <person name="Moloney N.M."/>
            <person name="Sperisen C."/>
            <person name="Kredics L."/>
            <person name="Vagvoelgyi C."/>
            <person name="Patrignani A."/>
            <person name="Fitzpatrick D."/>
            <person name="Nagy I."/>
            <person name="Doyle S."/>
            <person name="Anderson J.B."/>
            <person name="Grigoriev I.V."/>
            <person name="Gueldener U."/>
            <person name="Muensterkoetter M."/>
            <person name="Nagy L.G."/>
        </authorList>
    </citation>
    <scope>NUCLEOTIDE SEQUENCE [LARGE SCALE GENOMIC DNA]</scope>
    <source>
        <strain evidence="2">Ar21-2</strain>
    </source>
</reference>
<protein>
    <submittedName>
        <fullName evidence="1">Uncharacterized protein</fullName>
    </submittedName>
</protein>
<organism evidence="1 2">
    <name type="scientific">Armillaria gallica</name>
    <name type="common">Bulbous honey fungus</name>
    <name type="synonym">Armillaria bulbosa</name>
    <dbReference type="NCBI Taxonomy" id="47427"/>
    <lineage>
        <taxon>Eukaryota</taxon>
        <taxon>Fungi</taxon>
        <taxon>Dikarya</taxon>
        <taxon>Basidiomycota</taxon>
        <taxon>Agaricomycotina</taxon>
        <taxon>Agaricomycetes</taxon>
        <taxon>Agaricomycetidae</taxon>
        <taxon>Agaricales</taxon>
        <taxon>Marasmiineae</taxon>
        <taxon>Physalacriaceae</taxon>
        <taxon>Armillaria</taxon>
    </lineage>
</organism>